<accession>A0ABT5PA05</accession>
<dbReference type="RefSeq" id="WP_273893762.1">
    <property type="nucleotide sequence ID" value="NZ_JAMDGP010000016.1"/>
</dbReference>
<dbReference type="Pfam" id="PF26421">
    <property type="entry name" value="Avidin_like"/>
    <property type="match status" value="1"/>
</dbReference>
<comment type="caution">
    <text evidence="1">The sequence shown here is derived from an EMBL/GenBank/DDBJ whole genome shotgun (WGS) entry which is preliminary data.</text>
</comment>
<evidence type="ECO:0000313" key="1">
    <source>
        <dbReference type="EMBL" id="MDD1015055.1"/>
    </source>
</evidence>
<proteinExistence type="predicted"/>
<organism evidence="1 2">
    <name type="scientific">Pseudomonas rubra</name>
    <dbReference type="NCBI Taxonomy" id="2942627"/>
    <lineage>
        <taxon>Bacteria</taxon>
        <taxon>Pseudomonadati</taxon>
        <taxon>Pseudomonadota</taxon>
        <taxon>Gammaproteobacteria</taxon>
        <taxon>Pseudomonadales</taxon>
        <taxon>Pseudomonadaceae</taxon>
        <taxon>Pseudomonas</taxon>
    </lineage>
</organism>
<reference evidence="1 2" key="1">
    <citation type="submission" date="2022-05" db="EMBL/GenBank/DDBJ databases">
        <title>Novel Pseudomonas spp. Isolated from a Rainbow Trout Aquaculture Facility.</title>
        <authorList>
            <person name="Testerman T."/>
            <person name="Graf J."/>
        </authorList>
    </citation>
    <scope>NUCLEOTIDE SEQUENCE [LARGE SCALE GENOMIC DNA]</scope>
    <source>
        <strain evidence="1 2">ID1025</strain>
    </source>
</reference>
<gene>
    <name evidence="1" type="ORF">M5G17_15410</name>
</gene>
<dbReference type="InterPro" id="IPR058595">
    <property type="entry name" value="Avidin-like"/>
</dbReference>
<name>A0ABT5PA05_9PSED</name>
<sequence length="121" mass="12967">MDSHFSQVSERLHNRRFAVANNAHGLSGAGTVFHYQVEGNAISSTYQGGRIRLGHQVGRATGPDTIELLFHCLTTDDELLCGWSRGTLGVDQAGRTTLSFVWGWLSGATGGGESSYIELAA</sequence>
<protein>
    <submittedName>
        <fullName evidence="1">Uncharacterized protein</fullName>
    </submittedName>
</protein>
<evidence type="ECO:0000313" key="2">
    <source>
        <dbReference type="Proteomes" id="UP001148184"/>
    </source>
</evidence>
<dbReference type="EMBL" id="JAMDGZ010000032">
    <property type="protein sequence ID" value="MDD1015055.1"/>
    <property type="molecule type" value="Genomic_DNA"/>
</dbReference>
<dbReference type="Proteomes" id="UP001148184">
    <property type="component" value="Unassembled WGS sequence"/>
</dbReference>
<keyword evidence="2" id="KW-1185">Reference proteome</keyword>